<dbReference type="RefSeq" id="WP_007193367.1">
    <property type="nucleotide sequence ID" value="NZ_AFWV01000008.1"/>
</dbReference>
<evidence type="ECO:0000313" key="1">
    <source>
        <dbReference type="EMBL" id="EGV17955.1"/>
    </source>
</evidence>
<dbReference type="EMBL" id="AFWV01000008">
    <property type="protein sequence ID" value="EGV17955.1"/>
    <property type="molecule type" value="Genomic_DNA"/>
</dbReference>
<dbReference type="Proteomes" id="UP000005459">
    <property type="component" value="Unassembled WGS sequence"/>
</dbReference>
<sequence length="407" mass="45653">MPLVDLWKARRSSIEQMTIEQIASIAGDGKLLDNSDCQKELRQYLNEASTDSLADYATYCLENSFSKSGQILQDVVNELGRRLEYIVEDGRYQGVKNAIGFDGIWQDQSHTPWSLVVEVKTTDAYRLSLDTVAGYRNGLIESGRITGSSSVLIVVGRTDTGELEAQVRGSRHAWQTRIIGVESLIQLVRVKESADRQDTVSKIRTLLSPIEYTRIDDLVGVVFATARDIEESIDEVADRSEVRSEKGVDIIEKTAPEKLGEIRERVIAATSFKFDLSLIKKSRAMYWSPDQRLRVACAVSKRYDNPGIVRYWYAYLPTWDSFLEQGEQSFLALGCVDLEVAFLLPLDFVRSVISHLNVTEKNSGRKYWHVKIIEPTPGEYSLQVPSPGSNEPLSPYLISLAVATPSS</sequence>
<organism evidence="1 2">
    <name type="scientific">Thiocapsa marina 5811</name>
    <dbReference type="NCBI Taxonomy" id="768671"/>
    <lineage>
        <taxon>Bacteria</taxon>
        <taxon>Pseudomonadati</taxon>
        <taxon>Pseudomonadota</taxon>
        <taxon>Gammaproteobacteria</taxon>
        <taxon>Chromatiales</taxon>
        <taxon>Chromatiaceae</taxon>
        <taxon>Thiocapsa</taxon>
    </lineage>
</organism>
<name>F9UC42_9GAMM</name>
<dbReference type="eggNOG" id="ENOG5032S6J">
    <property type="taxonomic scope" value="Bacteria"/>
</dbReference>
<reference evidence="1 2" key="1">
    <citation type="submission" date="2011-06" db="EMBL/GenBank/DDBJ databases">
        <title>The draft genome of Thiocapsa marina 5811.</title>
        <authorList>
            <consortium name="US DOE Joint Genome Institute (JGI-PGF)"/>
            <person name="Lucas S."/>
            <person name="Han J."/>
            <person name="Cheng J.-F."/>
            <person name="Goodwin L."/>
            <person name="Pitluck S."/>
            <person name="Peters L."/>
            <person name="Land M.L."/>
            <person name="Hauser L."/>
            <person name="Vogl K."/>
            <person name="Liu Z."/>
            <person name="Imhoff J."/>
            <person name="Thiel V."/>
            <person name="Frigaard N.-U."/>
            <person name="Bryant D."/>
            <person name="Woyke T.J."/>
        </authorList>
    </citation>
    <scope>NUCLEOTIDE SEQUENCE [LARGE SCALE GENOMIC DNA]</scope>
    <source>
        <strain evidence="1 2">5811</strain>
    </source>
</reference>
<gene>
    <name evidence="1" type="ORF">ThimaDRAFT_2494</name>
</gene>
<evidence type="ECO:0000313" key="2">
    <source>
        <dbReference type="Proteomes" id="UP000005459"/>
    </source>
</evidence>
<keyword evidence="2" id="KW-1185">Reference proteome</keyword>
<dbReference type="AlphaFoldDB" id="F9UC42"/>
<proteinExistence type="predicted"/>
<accession>F9UC42</accession>
<dbReference type="OrthoDB" id="5497831at2"/>
<protein>
    <submittedName>
        <fullName evidence="1">Uncharacterized protein</fullName>
    </submittedName>
</protein>